<organism evidence="16 17">
    <name type="scientific">Coprinellus micaceus</name>
    <name type="common">Glistening ink-cap mushroom</name>
    <name type="synonym">Coprinus micaceus</name>
    <dbReference type="NCBI Taxonomy" id="71717"/>
    <lineage>
        <taxon>Eukaryota</taxon>
        <taxon>Fungi</taxon>
        <taxon>Dikarya</taxon>
        <taxon>Basidiomycota</taxon>
        <taxon>Agaricomycotina</taxon>
        <taxon>Agaricomycetes</taxon>
        <taxon>Agaricomycetidae</taxon>
        <taxon>Agaricales</taxon>
        <taxon>Agaricineae</taxon>
        <taxon>Psathyrellaceae</taxon>
        <taxon>Coprinellus</taxon>
    </lineage>
</organism>
<feature type="region of interest" description="Disordered" evidence="14">
    <location>
        <begin position="1"/>
        <end position="59"/>
    </location>
</feature>
<feature type="repeat" description="Solcar" evidence="12">
    <location>
        <begin position="504"/>
        <end position="593"/>
    </location>
</feature>
<keyword evidence="3 13" id="KW-0813">Transport</keyword>
<dbReference type="InterPro" id="IPR018108">
    <property type="entry name" value="MCP_transmembrane"/>
</dbReference>
<evidence type="ECO:0000256" key="2">
    <source>
        <dbReference type="ARBA" id="ARBA00006375"/>
    </source>
</evidence>
<dbReference type="InterPro" id="IPR002048">
    <property type="entry name" value="EF_hand_dom"/>
</dbReference>
<evidence type="ECO:0000259" key="15">
    <source>
        <dbReference type="PROSITE" id="PS50222"/>
    </source>
</evidence>
<evidence type="ECO:0000256" key="5">
    <source>
        <dbReference type="ARBA" id="ARBA00022723"/>
    </source>
</evidence>
<evidence type="ECO:0000256" key="11">
    <source>
        <dbReference type="ARBA" id="ARBA00023136"/>
    </source>
</evidence>
<evidence type="ECO:0000256" key="1">
    <source>
        <dbReference type="ARBA" id="ARBA00004448"/>
    </source>
</evidence>
<dbReference type="GO" id="GO:0005743">
    <property type="term" value="C:mitochondrial inner membrane"/>
    <property type="evidence" value="ECO:0007669"/>
    <property type="project" value="UniProtKB-SubCell"/>
</dbReference>
<comment type="caution">
    <text evidence="16">The sequence shown here is derived from an EMBL/GenBank/DDBJ whole genome shotgun (WGS) entry which is preliminary data.</text>
</comment>
<keyword evidence="17" id="KW-1185">Reference proteome</keyword>
<dbReference type="AlphaFoldDB" id="A0A4Y7TN84"/>
<keyword evidence="10" id="KW-0496">Mitochondrion</keyword>
<evidence type="ECO:0000256" key="3">
    <source>
        <dbReference type="ARBA" id="ARBA00022448"/>
    </source>
</evidence>
<evidence type="ECO:0000256" key="8">
    <source>
        <dbReference type="ARBA" id="ARBA00022837"/>
    </source>
</evidence>
<dbReference type="GO" id="GO:0055085">
    <property type="term" value="P:transmembrane transport"/>
    <property type="evidence" value="ECO:0007669"/>
    <property type="project" value="InterPro"/>
</dbReference>
<dbReference type="Proteomes" id="UP000298030">
    <property type="component" value="Unassembled WGS sequence"/>
</dbReference>
<keyword evidence="5" id="KW-0479">Metal-binding</keyword>
<feature type="repeat" description="Solcar" evidence="12">
    <location>
        <begin position="295"/>
        <end position="395"/>
    </location>
</feature>
<gene>
    <name evidence="16" type="ORF">FA13DRAFT_1684294</name>
</gene>
<dbReference type="EMBL" id="QPFP01000007">
    <property type="protein sequence ID" value="TEB35663.1"/>
    <property type="molecule type" value="Genomic_DNA"/>
</dbReference>
<dbReference type="FunFam" id="1.50.40.10:FF:000016">
    <property type="entry name" value="Solute carrier family 25 member 23"/>
    <property type="match status" value="1"/>
</dbReference>
<feature type="compositionally biased region" description="Polar residues" evidence="14">
    <location>
        <begin position="1"/>
        <end position="10"/>
    </location>
</feature>
<dbReference type="InterPro" id="IPR011992">
    <property type="entry name" value="EF-hand-dom_pair"/>
</dbReference>
<dbReference type="PANTHER" id="PTHR24089">
    <property type="entry name" value="SOLUTE CARRIER FAMILY 25"/>
    <property type="match status" value="1"/>
</dbReference>
<dbReference type="SUPFAM" id="SSF47473">
    <property type="entry name" value="EF-hand"/>
    <property type="match status" value="1"/>
</dbReference>
<keyword evidence="9" id="KW-1133">Transmembrane helix</keyword>
<reference evidence="16 17" key="1">
    <citation type="journal article" date="2019" name="Nat. Ecol. Evol.">
        <title>Megaphylogeny resolves global patterns of mushroom evolution.</title>
        <authorList>
            <person name="Varga T."/>
            <person name="Krizsan K."/>
            <person name="Foldi C."/>
            <person name="Dima B."/>
            <person name="Sanchez-Garcia M."/>
            <person name="Sanchez-Ramirez S."/>
            <person name="Szollosi G.J."/>
            <person name="Szarkandi J.G."/>
            <person name="Papp V."/>
            <person name="Albert L."/>
            <person name="Andreopoulos W."/>
            <person name="Angelini C."/>
            <person name="Antonin V."/>
            <person name="Barry K.W."/>
            <person name="Bougher N.L."/>
            <person name="Buchanan P."/>
            <person name="Buyck B."/>
            <person name="Bense V."/>
            <person name="Catcheside P."/>
            <person name="Chovatia M."/>
            <person name="Cooper J."/>
            <person name="Damon W."/>
            <person name="Desjardin D."/>
            <person name="Finy P."/>
            <person name="Geml J."/>
            <person name="Haridas S."/>
            <person name="Hughes K."/>
            <person name="Justo A."/>
            <person name="Karasinski D."/>
            <person name="Kautmanova I."/>
            <person name="Kiss B."/>
            <person name="Kocsube S."/>
            <person name="Kotiranta H."/>
            <person name="LaButti K.M."/>
            <person name="Lechner B.E."/>
            <person name="Liimatainen K."/>
            <person name="Lipzen A."/>
            <person name="Lukacs Z."/>
            <person name="Mihaltcheva S."/>
            <person name="Morgado L.N."/>
            <person name="Niskanen T."/>
            <person name="Noordeloos M.E."/>
            <person name="Ohm R.A."/>
            <person name="Ortiz-Santana B."/>
            <person name="Ovrebo C."/>
            <person name="Racz N."/>
            <person name="Riley R."/>
            <person name="Savchenko A."/>
            <person name="Shiryaev A."/>
            <person name="Soop K."/>
            <person name="Spirin V."/>
            <person name="Szebenyi C."/>
            <person name="Tomsovsky M."/>
            <person name="Tulloss R.E."/>
            <person name="Uehling J."/>
            <person name="Grigoriev I.V."/>
            <person name="Vagvolgyi C."/>
            <person name="Papp T."/>
            <person name="Martin F.M."/>
            <person name="Miettinen O."/>
            <person name="Hibbett D.S."/>
            <person name="Nagy L.G."/>
        </authorList>
    </citation>
    <scope>NUCLEOTIDE SEQUENCE [LARGE SCALE GENOMIC DNA]</scope>
    <source>
        <strain evidence="16 17">FP101781</strain>
    </source>
</reference>
<feature type="region of interest" description="Disordered" evidence="14">
    <location>
        <begin position="242"/>
        <end position="265"/>
    </location>
</feature>
<dbReference type="Gene3D" id="1.50.40.10">
    <property type="entry name" value="Mitochondrial carrier domain"/>
    <property type="match status" value="1"/>
</dbReference>
<dbReference type="PROSITE" id="PS00018">
    <property type="entry name" value="EF_HAND_1"/>
    <property type="match status" value="1"/>
</dbReference>
<evidence type="ECO:0000313" key="16">
    <source>
        <dbReference type="EMBL" id="TEB35663.1"/>
    </source>
</evidence>
<proteinExistence type="inferred from homology"/>
<feature type="domain" description="EF-hand" evidence="15">
    <location>
        <begin position="136"/>
        <end position="172"/>
    </location>
</feature>
<evidence type="ECO:0000256" key="12">
    <source>
        <dbReference type="PROSITE-ProRule" id="PRU00282"/>
    </source>
</evidence>
<dbReference type="PROSITE" id="PS50920">
    <property type="entry name" value="SOLCAR"/>
    <property type="match status" value="3"/>
</dbReference>
<evidence type="ECO:0000256" key="4">
    <source>
        <dbReference type="ARBA" id="ARBA00022692"/>
    </source>
</evidence>
<keyword evidence="6" id="KW-0677">Repeat</keyword>
<dbReference type="InterPro" id="IPR023395">
    <property type="entry name" value="MCP_dom_sf"/>
</dbReference>
<keyword evidence="7" id="KW-0999">Mitochondrion inner membrane</keyword>
<evidence type="ECO:0000256" key="9">
    <source>
        <dbReference type="ARBA" id="ARBA00022989"/>
    </source>
</evidence>
<dbReference type="Gene3D" id="1.10.238.10">
    <property type="entry name" value="EF-hand"/>
    <property type="match status" value="1"/>
</dbReference>
<keyword evidence="8" id="KW-0106">Calcium</keyword>
<dbReference type="SUPFAM" id="SSF103506">
    <property type="entry name" value="Mitochondrial carrier"/>
    <property type="match status" value="1"/>
</dbReference>
<comment type="subcellular location">
    <subcellularLocation>
        <location evidence="1">Mitochondrion inner membrane</location>
        <topology evidence="1">Multi-pass membrane protein</topology>
    </subcellularLocation>
</comment>
<comment type="similarity">
    <text evidence="2 13">Belongs to the mitochondrial carrier (TC 2.A.29) family.</text>
</comment>
<evidence type="ECO:0000256" key="13">
    <source>
        <dbReference type="RuleBase" id="RU000488"/>
    </source>
</evidence>
<dbReference type="Pfam" id="PF00153">
    <property type="entry name" value="Mito_carr"/>
    <property type="match status" value="3"/>
</dbReference>
<dbReference type="PRINTS" id="PR00926">
    <property type="entry name" value="MITOCARRIER"/>
</dbReference>
<dbReference type="STRING" id="71717.A0A4Y7TN84"/>
<evidence type="ECO:0000256" key="10">
    <source>
        <dbReference type="ARBA" id="ARBA00023128"/>
    </source>
</evidence>
<sequence>MSNQPSSSKQPDGRNGPGAGSAPNTSRISTLPKAEGALDTRPHTLAAFQKQEGPENRKRRRLELWGNLAQRTRAWEQEGGPHVPDSDHHHPPHTLERAQSLKNVYDAELVGRCKTDPSTSKPSRITWEEFQKYADAKEAELWHIFHDELDLDGNGHLDLNELRTALEHSGIDIDPETLSDFTSALSSNSDDGHVTFGPFRDFLLLLPRKASTKEIYSFYKMRKYLGEDGRGAARVNMEGDVSLSAEDKPPPPHRPVLHPEDFHLPQNNRTYDWDEEDEDFVEDDEIEDHSFLEGHTSLKFLFAGGVAGAVSRTCTAPFDRLKVFLITRPPELAGALQPATAAKPPAGFRVLASAVTRIYAEGGLLAFWTGNGLSVAKIFPESAIKFFAYESSKRAFAKYWDRVEDTRDISGVSRFLSGGMGGISSQLSIYPMETLKTQMMSNAGQQRRSLVDAFRTVYSLYGFRGFYRGLTIGLVGVFPYSAIDMSTFEALKLTYCRSTGKEEPGVLALLAFGSISGSVGAASVYPLNLVRTRYQASGSPGHPQRYNGIMDVAVKTWEAGGWKGFYRGLFPTLAKVVPAVSISYVVYEHTKRRLGV</sequence>
<feature type="region of interest" description="Disordered" evidence="14">
    <location>
        <begin position="74"/>
        <end position="93"/>
    </location>
</feature>
<feature type="compositionally biased region" description="Basic and acidic residues" evidence="14">
    <location>
        <begin position="84"/>
        <end position="93"/>
    </location>
</feature>
<dbReference type="OrthoDB" id="270584at2759"/>
<protein>
    <submittedName>
        <fullName evidence="16">Mitochondrial carrier</fullName>
    </submittedName>
</protein>
<dbReference type="GO" id="GO:0005509">
    <property type="term" value="F:calcium ion binding"/>
    <property type="evidence" value="ECO:0007669"/>
    <property type="project" value="InterPro"/>
</dbReference>
<dbReference type="PROSITE" id="PS50222">
    <property type="entry name" value="EF_HAND_2"/>
    <property type="match status" value="1"/>
</dbReference>
<feature type="repeat" description="Solcar" evidence="12">
    <location>
        <begin position="409"/>
        <end position="494"/>
    </location>
</feature>
<dbReference type="InterPro" id="IPR018247">
    <property type="entry name" value="EF_Hand_1_Ca_BS"/>
</dbReference>
<evidence type="ECO:0000256" key="6">
    <source>
        <dbReference type="ARBA" id="ARBA00022737"/>
    </source>
</evidence>
<keyword evidence="11 12" id="KW-0472">Membrane</keyword>
<dbReference type="InterPro" id="IPR002067">
    <property type="entry name" value="MCP"/>
</dbReference>
<accession>A0A4Y7TN84</accession>
<evidence type="ECO:0000256" key="7">
    <source>
        <dbReference type="ARBA" id="ARBA00022792"/>
    </source>
</evidence>
<name>A0A4Y7TN84_COPMI</name>
<evidence type="ECO:0000313" key="17">
    <source>
        <dbReference type="Proteomes" id="UP000298030"/>
    </source>
</evidence>
<evidence type="ECO:0000256" key="14">
    <source>
        <dbReference type="SAM" id="MobiDB-lite"/>
    </source>
</evidence>
<keyword evidence="4 12" id="KW-0812">Transmembrane</keyword>